<proteinExistence type="predicted"/>
<dbReference type="InterPro" id="IPR001763">
    <property type="entry name" value="Rhodanese-like_dom"/>
</dbReference>
<dbReference type="EMBL" id="BART01031892">
    <property type="protein sequence ID" value="GAH17922.1"/>
    <property type="molecule type" value="Genomic_DNA"/>
</dbReference>
<dbReference type="SMART" id="SM00450">
    <property type="entry name" value="RHOD"/>
    <property type="match status" value="1"/>
</dbReference>
<dbReference type="CDD" id="cd00158">
    <property type="entry name" value="RHOD"/>
    <property type="match status" value="2"/>
</dbReference>
<dbReference type="InterPro" id="IPR036873">
    <property type="entry name" value="Rhodanese-like_dom_sf"/>
</dbReference>
<sequence length="213" mass="23776">MTFYNGFDIILYCGVGTRSEQAAQLLADSGFTGQIYNMVGGLNSWKTEGHPILSGGFLDIDVDEAWVLLNNTNNAIQKPIDVRTYEEWVENHIDTPPPENASHYPLTDLQDPEKLEEFMESYSGREIIFYSNSGDRSLTAAEILVNYEFEFRGTIYNMLGGLDAWKAAGYPTSAYEPEPTLCCIGELNWTKVKPGEEVTGEIEICNCGEDDSL</sequence>
<dbReference type="PANTHER" id="PTHR44086">
    <property type="entry name" value="THIOSULFATE SULFURTRANSFERASE RDL2, MITOCHONDRIAL-RELATED"/>
    <property type="match status" value="1"/>
</dbReference>
<evidence type="ECO:0000313" key="2">
    <source>
        <dbReference type="EMBL" id="GAH17922.1"/>
    </source>
</evidence>
<feature type="non-terminal residue" evidence="2">
    <location>
        <position position="213"/>
    </location>
</feature>
<feature type="domain" description="Rhodanese" evidence="1">
    <location>
        <begin position="9"/>
        <end position="54"/>
    </location>
</feature>
<dbReference type="PROSITE" id="PS50206">
    <property type="entry name" value="RHODANESE_3"/>
    <property type="match status" value="2"/>
</dbReference>
<evidence type="ECO:0000259" key="1">
    <source>
        <dbReference type="PROSITE" id="PS50206"/>
    </source>
</evidence>
<dbReference type="AlphaFoldDB" id="X1DCG8"/>
<dbReference type="PANTHER" id="PTHR44086:SF10">
    <property type="entry name" value="THIOSULFATE SULFURTRANSFERASE_RHODANESE-LIKE DOMAIN-CONTAINING PROTEIN 3"/>
    <property type="match status" value="1"/>
</dbReference>
<dbReference type="GO" id="GO:0004792">
    <property type="term" value="F:thiosulfate-cyanide sulfurtransferase activity"/>
    <property type="evidence" value="ECO:0007669"/>
    <property type="project" value="TreeGrafter"/>
</dbReference>
<name>X1DCG8_9ZZZZ</name>
<gene>
    <name evidence="2" type="ORF">S01H4_55286</name>
</gene>
<organism evidence="2">
    <name type="scientific">marine sediment metagenome</name>
    <dbReference type="NCBI Taxonomy" id="412755"/>
    <lineage>
        <taxon>unclassified sequences</taxon>
        <taxon>metagenomes</taxon>
        <taxon>ecological metagenomes</taxon>
    </lineage>
</organism>
<feature type="domain" description="Rhodanese" evidence="1">
    <location>
        <begin position="80"/>
        <end position="174"/>
    </location>
</feature>
<dbReference type="Gene3D" id="3.40.250.10">
    <property type="entry name" value="Rhodanese-like domain"/>
    <property type="match status" value="2"/>
</dbReference>
<dbReference type="Pfam" id="PF00581">
    <property type="entry name" value="Rhodanese"/>
    <property type="match status" value="2"/>
</dbReference>
<comment type="caution">
    <text evidence="2">The sequence shown here is derived from an EMBL/GenBank/DDBJ whole genome shotgun (WGS) entry which is preliminary data.</text>
</comment>
<accession>X1DCG8</accession>
<protein>
    <recommendedName>
        <fullName evidence="1">Rhodanese domain-containing protein</fullName>
    </recommendedName>
</protein>
<reference evidence="2" key="1">
    <citation type="journal article" date="2014" name="Front. Microbiol.">
        <title>High frequency of phylogenetically diverse reductive dehalogenase-homologous genes in deep subseafloor sedimentary metagenomes.</title>
        <authorList>
            <person name="Kawai M."/>
            <person name="Futagami T."/>
            <person name="Toyoda A."/>
            <person name="Takaki Y."/>
            <person name="Nishi S."/>
            <person name="Hori S."/>
            <person name="Arai W."/>
            <person name="Tsubouchi T."/>
            <person name="Morono Y."/>
            <person name="Uchiyama I."/>
            <person name="Ito T."/>
            <person name="Fujiyama A."/>
            <person name="Inagaki F."/>
            <person name="Takami H."/>
        </authorList>
    </citation>
    <scope>NUCLEOTIDE SEQUENCE</scope>
    <source>
        <strain evidence="2">Expedition CK06-06</strain>
    </source>
</reference>
<dbReference type="SUPFAM" id="SSF52821">
    <property type="entry name" value="Rhodanese/Cell cycle control phosphatase"/>
    <property type="match status" value="2"/>
</dbReference>